<proteinExistence type="predicted"/>
<evidence type="ECO:0008006" key="3">
    <source>
        <dbReference type="Google" id="ProtNLM"/>
    </source>
</evidence>
<dbReference type="AlphaFoldDB" id="A0A6N9JHH6"/>
<dbReference type="EMBL" id="WWSR01000003">
    <property type="protein sequence ID" value="MZJ38823.1"/>
    <property type="molecule type" value="Genomic_DNA"/>
</dbReference>
<sequence>MDNDTLLFRDKGAGVFKEICIYPNRITTLKKNRFFGTHEEVVYLNDVTGVYRINGKQVILNNRLRTGYDYRLSSRSQAQEFVRVLNSIM</sequence>
<comment type="caution">
    <text evidence="1">The sequence shown here is derived from an EMBL/GenBank/DDBJ whole genome shotgun (WGS) entry which is preliminary data.</text>
</comment>
<dbReference type="Proteomes" id="UP000469380">
    <property type="component" value="Unassembled WGS sequence"/>
</dbReference>
<reference evidence="1 2" key="1">
    <citation type="journal article" date="2019" name="Nat. Med.">
        <title>A library of human gut bacterial isolates paired with longitudinal multiomics data enables mechanistic microbiome research.</title>
        <authorList>
            <person name="Poyet M."/>
            <person name="Groussin M."/>
            <person name="Gibbons S.M."/>
            <person name="Avila-Pacheco J."/>
            <person name="Jiang X."/>
            <person name="Kearney S.M."/>
            <person name="Perrotta A.R."/>
            <person name="Berdy B."/>
            <person name="Zhao S."/>
            <person name="Lieberman T.D."/>
            <person name="Swanson P.K."/>
            <person name="Smith M."/>
            <person name="Roesemann S."/>
            <person name="Alexander J.E."/>
            <person name="Rich S.A."/>
            <person name="Livny J."/>
            <person name="Vlamakis H."/>
            <person name="Clish C."/>
            <person name="Bullock K."/>
            <person name="Deik A."/>
            <person name="Scott J."/>
            <person name="Pierce K.A."/>
            <person name="Xavier R.J."/>
            <person name="Alm E.J."/>
        </authorList>
    </citation>
    <scope>NUCLEOTIDE SEQUENCE [LARGE SCALE GENOMIC DNA]</scope>
    <source>
        <strain evidence="1 2">BIOML-A20</strain>
    </source>
</reference>
<name>A0A6N9JHH6_9ACTN</name>
<dbReference type="RefSeq" id="WP_148332071.1">
    <property type="nucleotide sequence ID" value="NZ_JADNNH010000001.1"/>
</dbReference>
<gene>
    <name evidence="1" type="ORF">GT464_02475</name>
</gene>
<evidence type="ECO:0000313" key="1">
    <source>
        <dbReference type="EMBL" id="MZJ38823.1"/>
    </source>
</evidence>
<evidence type="ECO:0000313" key="2">
    <source>
        <dbReference type="Proteomes" id="UP000469380"/>
    </source>
</evidence>
<protein>
    <recommendedName>
        <fullName evidence="3">Bacterial Pleckstrin homology domain-containing protein</fullName>
    </recommendedName>
</protein>
<organism evidence="1 2">
    <name type="scientific">Collinsella aerofaciens</name>
    <dbReference type="NCBI Taxonomy" id="74426"/>
    <lineage>
        <taxon>Bacteria</taxon>
        <taxon>Bacillati</taxon>
        <taxon>Actinomycetota</taxon>
        <taxon>Coriobacteriia</taxon>
        <taxon>Coriobacteriales</taxon>
        <taxon>Coriobacteriaceae</taxon>
        <taxon>Collinsella</taxon>
    </lineage>
</organism>
<accession>A0A6N9JHH6</accession>